<accession>A0A953T672</accession>
<dbReference type="AlphaFoldDB" id="A0A953T672"/>
<gene>
    <name evidence="2" type="ORF">KZZ10_13825</name>
</gene>
<proteinExistence type="predicted"/>
<feature type="signal peptide" evidence="1">
    <location>
        <begin position="1"/>
        <end position="21"/>
    </location>
</feature>
<reference evidence="2" key="1">
    <citation type="submission" date="2021-07" db="EMBL/GenBank/DDBJ databases">
        <title>New genus and species of the family Alcaligenaceae.</title>
        <authorList>
            <person name="Hahn M.W."/>
        </authorList>
    </citation>
    <scope>NUCLEOTIDE SEQUENCE</scope>
    <source>
        <strain evidence="2">LF4-65</strain>
    </source>
</reference>
<organism evidence="2 3">
    <name type="scientific">Zwartia hollandica</name>
    <dbReference type="NCBI Taxonomy" id="324606"/>
    <lineage>
        <taxon>Bacteria</taxon>
        <taxon>Pseudomonadati</taxon>
        <taxon>Pseudomonadota</taxon>
        <taxon>Betaproteobacteria</taxon>
        <taxon>Burkholderiales</taxon>
        <taxon>Alcaligenaceae</taxon>
        <taxon>Zwartia</taxon>
    </lineage>
</organism>
<name>A0A953T672_9BURK</name>
<dbReference type="Proteomes" id="UP000739565">
    <property type="component" value="Unassembled WGS sequence"/>
</dbReference>
<evidence type="ECO:0000313" key="2">
    <source>
        <dbReference type="EMBL" id="MBZ1351727.1"/>
    </source>
</evidence>
<dbReference type="RefSeq" id="WP_259662112.1">
    <property type="nucleotide sequence ID" value="NZ_JAHXRI010000010.1"/>
</dbReference>
<evidence type="ECO:0000256" key="1">
    <source>
        <dbReference type="SAM" id="SignalP"/>
    </source>
</evidence>
<evidence type="ECO:0000313" key="3">
    <source>
        <dbReference type="Proteomes" id="UP000739565"/>
    </source>
</evidence>
<feature type="chain" id="PRO_5037949804" evidence="1">
    <location>
        <begin position="22"/>
        <end position="237"/>
    </location>
</feature>
<keyword evidence="3" id="KW-1185">Reference proteome</keyword>
<dbReference type="EMBL" id="JAHXRI010000010">
    <property type="protein sequence ID" value="MBZ1351727.1"/>
    <property type="molecule type" value="Genomic_DNA"/>
</dbReference>
<protein>
    <submittedName>
        <fullName evidence="2">Uncharacterized protein</fullName>
    </submittedName>
</protein>
<sequence length="237" mass="25368">MNVRHALLGVVVLLSGVSAHAGICDAKFFHNGGLIEITGKGIVQVNARMTFSHVKKTGKQSCQAQVKGNASYALFGLLTGAAELDHVLTANDLQAKLIKSGPGQTAEAEAFDMQMVSIFGYGTVIKAPGQRLAPQNFRLAIGDPRKGPTTALTVRVGEKIVGTRQSIDTALGPQLCWPVRYPRGTEQTMANIRGVVIAIPAVQSYVTDWYCPAVSLVMKQEIEQAGQRAVIEVKTVR</sequence>
<comment type="caution">
    <text evidence="2">The sequence shown here is derived from an EMBL/GenBank/DDBJ whole genome shotgun (WGS) entry which is preliminary data.</text>
</comment>
<keyword evidence="1" id="KW-0732">Signal</keyword>